<evidence type="ECO:0000313" key="3">
    <source>
        <dbReference type="Proteomes" id="UP000037069"/>
    </source>
</evidence>
<dbReference type="EMBL" id="JRES01000645">
    <property type="protein sequence ID" value="KNC29626.1"/>
    <property type="molecule type" value="Genomic_DNA"/>
</dbReference>
<feature type="region of interest" description="Disordered" evidence="1">
    <location>
        <begin position="147"/>
        <end position="173"/>
    </location>
</feature>
<reference evidence="2 3" key="1">
    <citation type="journal article" date="2015" name="Nat. Commun.">
        <title>Lucilia cuprina genome unlocks parasitic fly biology to underpin future interventions.</title>
        <authorList>
            <person name="Anstead C.A."/>
            <person name="Korhonen P.K."/>
            <person name="Young N.D."/>
            <person name="Hall R.S."/>
            <person name="Jex A.R."/>
            <person name="Murali S.C."/>
            <person name="Hughes D.S."/>
            <person name="Lee S.F."/>
            <person name="Perry T."/>
            <person name="Stroehlein A.J."/>
            <person name="Ansell B.R."/>
            <person name="Breugelmans B."/>
            <person name="Hofmann A."/>
            <person name="Qu J."/>
            <person name="Dugan S."/>
            <person name="Lee S.L."/>
            <person name="Chao H."/>
            <person name="Dinh H."/>
            <person name="Han Y."/>
            <person name="Doddapaneni H.V."/>
            <person name="Worley K.C."/>
            <person name="Muzny D.M."/>
            <person name="Ioannidis P."/>
            <person name="Waterhouse R.M."/>
            <person name="Zdobnov E.M."/>
            <person name="James P.J."/>
            <person name="Bagnall N.H."/>
            <person name="Kotze A.C."/>
            <person name="Gibbs R.A."/>
            <person name="Richards S."/>
            <person name="Batterham P."/>
            <person name="Gasser R.B."/>
        </authorList>
    </citation>
    <scope>NUCLEOTIDE SEQUENCE [LARGE SCALE GENOMIC DNA]</scope>
    <source>
        <strain evidence="2 3">LS</strain>
        <tissue evidence="2">Full body</tissue>
    </source>
</reference>
<comment type="caution">
    <text evidence="2">The sequence shown here is derived from an EMBL/GenBank/DDBJ whole genome shotgun (WGS) entry which is preliminary data.</text>
</comment>
<sequence>MNRVLSEHALKRGEPSSQNCGVGSGVFCEEAEGLCPFYPHGFFPIITLPPDAGSTSTSPIPTYQPTPPTTLPPCPADPLVCLPGGERPISYCPCIDPRQQNGQTTTTADMTSAETEFMNLENLQLRLAPTYPTAVMGSEMMIFSHLDNDAKKRKRRKRKKREVTKEKEKNLIV</sequence>
<organism evidence="2 3">
    <name type="scientific">Lucilia cuprina</name>
    <name type="common">Green bottle fly</name>
    <name type="synonym">Australian sheep blowfly</name>
    <dbReference type="NCBI Taxonomy" id="7375"/>
    <lineage>
        <taxon>Eukaryota</taxon>
        <taxon>Metazoa</taxon>
        <taxon>Ecdysozoa</taxon>
        <taxon>Arthropoda</taxon>
        <taxon>Hexapoda</taxon>
        <taxon>Insecta</taxon>
        <taxon>Pterygota</taxon>
        <taxon>Neoptera</taxon>
        <taxon>Endopterygota</taxon>
        <taxon>Diptera</taxon>
        <taxon>Brachycera</taxon>
        <taxon>Muscomorpha</taxon>
        <taxon>Oestroidea</taxon>
        <taxon>Calliphoridae</taxon>
        <taxon>Luciliinae</taxon>
        <taxon>Lucilia</taxon>
    </lineage>
</organism>
<name>A0A0L0CBJ0_LUCCU</name>
<feature type="compositionally biased region" description="Basic and acidic residues" evidence="1">
    <location>
        <begin position="163"/>
        <end position="173"/>
    </location>
</feature>
<feature type="compositionally biased region" description="Basic residues" evidence="1">
    <location>
        <begin position="151"/>
        <end position="162"/>
    </location>
</feature>
<proteinExistence type="predicted"/>
<evidence type="ECO:0000313" key="2">
    <source>
        <dbReference type="EMBL" id="KNC29626.1"/>
    </source>
</evidence>
<dbReference type="OrthoDB" id="8057736at2759"/>
<protein>
    <submittedName>
        <fullName evidence="2">Uncharacterized protein</fullName>
    </submittedName>
</protein>
<accession>A0A0L0CBJ0</accession>
<gene>
    <name evidence="2" type="ORF">FF38_00648</name>
</gene>
<dbReference type="AlphaFoldDB" id="A0A0L0CBJ0"/>
<evidence type="ECO:0000256" key="1">
    <source>
        <dbReference type="SAM" id="MobiDB-lite"/>
    </source>
</evidence>
<keyword evidence="3" id="KW-1185">Reference proteome</keyword>
<dbReference type="Proteomes" id="UP000037069">
    <property type="component" value="Unassembled WGS sequence"/>
</dbReference>